<keyword evidence="3" id="KW-1185">Reference proteome</keyword>
<reference evidence="2 3" key="1">
    <citation type="submission" date="2019-07" db="EMBL/GenBank/DDBJ databases">
        <title>Whole genome shotgun sequence of Staphylococcus piscifermentans NBRC 109625.</title>
        <authorList>
            <person name="Hosoyama A."/>
            <person name="Uohara A."/>
            <person name="Ohji S."/>
            <person name="Ichikawa N."/>
        </authorList>
    </citation>
    <scope>NUCLEOTIDE SEQUENCE [LARGE SCALE GENOMIC DNA]</scope>
    <source>
        <strain evidence="2 3">NBRC 109625</strain>
    </source>
</reference>
<dbReference type="InterPro" id="IPR011991">
    <property type="entry name" value="ArsR-like_HTH"/>
</dbReference>
<dbReference type="SUPFAM" id="SSF46785">
    <property type="entry name" value="Winged helix' DNA-binding domain"/>
    <property type="match status" value="1"/>
</dbReference>
<dbReference type="InterPro" id="IPR036388">
    <property type="entry name" value="WH-like_DNA-bd_sf"/>
</dbReference>
<protein>
    <submittedName>
        <fullName evidence="2">Uncharacterized protein</fullName>
    </submittedName>
</protein>
<accession>A0A239UAC0</accession>
<evidence type="ECO:0000256" key="1">
    <source>
        <dbReference type="ARBA" id="ARBA00023125"/>
    </source>
</evidence>
<keyword evidence="1" id="KW-0238">DNA-binding</keyword>
<organism evidence="2 3">
    <name type="scientific">Staphylococcus piscifermentans</name>
    <dbReference type="NCBI Taxonomy" id="70258"/>
    <lineage>
        <taxon>Bacteria</taxon>
        <taxon>Bacillati</taxon>
        <taxon>Bacillota</taxon>
        <taxon>Bacilli</taxon>
        <taxon>Bacillales</taxon>
        <taxon>Staphylococcaceae</taxon>
        <taxon>Staphylococcus</taxon>
    </lineage>
</organism>
<evidence type="ECO:0000313" key="3">
    <source>
        <dbReference type="Proteomes" id="UP000321736"/>
    </source>
</evidence>
<dbReference type="Pfam" id="PF12840">
    <property type="entry name" value="HTH_20"/>
    <property type="match status" value="1"/>
</dbReference>
<dbReference type="AlphaFoldDB" id="A0A239UAC0"/>
<proteinExistence type="predicted"/>
<name>A0A239UAC0_9STAP</name>
<dbReference type="Proteomes" id="UP000321736">
    <property type="component" value="Unassembled WGS sequence"/>
</dbReference>
<dbReference type="EMBL" id="BKAR01000004">
    <property type="protein sequence ID" value="GEP83890.1"/>
    <property type="molecule type" value="Genomic_DNA"/>
</dbReference>
<gene>
    <name evidence="2" type="ORF">SPI02_04750</name>
</gene>
<dbReference type="CDD" id="cd00090">
    <property type="entry name" value="HTH_ARSR"/>
    <property type="match status" value="1"/>
</dbReference>
<sequence>MTDMKLMTKALLDEKNFQILKVTSKEPKTTKEIAALLKLPTSNLYYAIKKLIEIDALRVVEKNTIGNLIEHKYSSQHLSDFNLDINHEQDTSIFESYLKLYLVSQQKALSLLKSDLENEPKEDSVKLILKDVELTKEQWTQFQTHIETFINQLEKNEENPKDMYRISLAAYKQ</sequence>
<comment type="caution">
    <text evidence="2">The sequence shown here is derived from an EMBL/GenBank/DDBJ whole genome shotgun (WGS) entry which is preliminary data.</text>
</comment>
<evidence type="ECO:0000313" key="2">
    <source>
        <dbReference type="EMBL" id="GEP83890.1"/>
    </source>
</evidence>
<dbReference type="Gene3D" id="1.10.10.10">
    <property type="entry name" value="Winged helix-like DNA-binding domain superfamily/Winged helix DNA-binding domain"/>
    <property type="match status" value="1"/>
</dbReference>
<dbReference type="InterPro" id="IPR036390">
    <property type="entry name" value="WH_DNA-bd_sf"/>
</dbReference>
<dbReference type="GO" id="GO:0003677">
    <property type="term" value="F:DNA binding"/>
    <property type="evidence" value="ECO:0007669"/>
    <property type="project" value="UniProtKB-KW"/>
</dbReference>
<dbReference type="RefSeq" id="WP_095106218.1">
    <property type="nucleotide sequence ID" value="NZ_BKAR01000004.1"/>
</dbReference>